<evidence type="ECO:0000256" key="7">
    <source>
        <dbReference type="PROSITE-ProRule" id="PRU00649"/>
    </source>
</evidence>
<dbReference type="InterPro" id="IPR017923">
    <property type="entry name" value="TFIIS_N"/>
</dbReference>
<dbReference type="InterPro" id="IPR035441">
    <property type="entry name" value="TFIIS/LEDGF_dom_sf"/>
</dbReference>
<evidence type="ECO:0000259" key="11">
    <source>
        <dbReference type="PROSITE" id="PS51321"/>
    </source>
</evidence>
<dbReference type="PANTHER" id="PTHR11477:SF0">
    <property type="entry name" value="IP08861P-RELATED"/>
    <property type="match status" value="1"/>
</dbReference>
<evidence type="ECO:0000313" key="12">
    <source>
        <dbReference type="EMBL" id="KAF6170298.1"/>
    </source>
</evidence>
<dbReference type="SMART" id="SM00509">
    <property type="entry name" value="TFS2N"/>
    <property type="match status" value="1"/>
</dbReference>
<sequence length="353" mass="40079">MDKELLELYETAKKAADAVLANGDEDSPEEARCVEALKQLRKIPVTMKVLVDTQLGKHIKRLSKHPKEKIQAIASDILEIWKGIVLEETAKKKNGSLELKDSVKSIQTVKVEKLTSVKVETVSKIEAFKVEKTVEKSETYRVEKKARVAEKLPMEDKINSDIKKPSEAPISPPKLTSLIKCNDSVRDKIRELLAEALCRVSTEAEKDILDEVNAVDPLRVAVSVESVLFEKMGKSTGPEKNKYRSIMFNIRDSKNPDLRRRLLLGQVKPEKLITMTPEEMASDQRRLETTQIKKKALLECERGAAPKATTDQFRCGRCKQRKCTYYQLQTRSADEPMTTFVTCVNCNNHWKFC</sequence>
<name>A0A7J7NTR5_9MAGN</name>
<dbReference type="InterPro" id="IPR006289">
    <property type="entry name" value="TFSII"/>
</dbReference>
<evidence type="ECO:0000256" key="1">
    <source>
        <dbReference type="ARBA" id="ARBA00004123"/>
    </source>
</evidence>
<keyword evidence="5 7" id="KW-0539">Nucleus</keyword>
<evidence type="ECO:0000256" key="8">
    <source>
        <dbReference type="RuleBase" id="RU368078"/>
    </source>
</evidence>
<keyword evidence="4 8" id="KW-0862">Zinc</keyword>
<dbReference type="InterPro" id="IPR003617">
    <property type="entry name" value="TFIIS/CRSP70_N_sub"/>
</dbReference>
<accession>A0A7J7NTR5</accession>
<evidence type="ECO:0000256" key="2">
    <source>
        <dbReference type="ARBA" id="ARBA00022723"/>
    </source>
</evidence>
<keyword evidence="8" id="KW-0805">Transcription regulation</keyword>
<dbReference type="InterPro" id="IPR035100">
    <property type="entry name" value="TF_IIS-typ"/>
</dbReference>
<dbReference type="AlphaFoldDB" id="A0A7J7NTR5"/>
<dbReference type="InterPro" id="IPR003618">
    <property type="entry name" value="TFIIS_cen_dom"/>
</dbReference>
<dbReference type="SUPFAM" id="SSF46942">
    <property type="entry name" value="Elongation factor TFIIS domain 2"/>
    <property type="match status" value="1"/>
</dbReference>
<dbReference type="PROSITE" id="PS51319">
    <property type="entry name" value="TFIIS_N"/>
    <property type="match status" value="1"/>
</dbReference>
<reference evidence="12 13" key="1">
    <citation type="journal article" date="2020" name="IScience">
        <title>Genome Sequencing of the Endangered Kingdonia uniflora (Circaeasteraceae, Ranunculales) Reveals Potential Mechanisms of Evolutionary Specialization.</title>
        <authorList>
            <person name="Sun Y."/>
            <person name="Deng T."/>
            <person name="Zhang A."/>
            <person name="Moore M.J."/>
            <person name="Landis J.B."/>
            <person name="Lin N."/>
            <person name="Zhang H."/>
            <person name="Zhang X."/>
            <person name="Huang J."/>
            <person name="Zhang X."/>
            <person name="Sun H."/>
            <person name="Wang H."/>
        </authorList>
    </citation>
    <scope>NUCLEOTIDE SEQUENCE [LARGE SCALE GENOMIC DNA]</scope>
    <source>
        <strain evidence="12">TB1705</strain>
        <tissue evidence="12">Leaf</tissue>
    </source>
</reference>
<feature type="domain" description="TFIIS N-terminal" evidence="10">
    <location>
        <begin position="10"/>
        <end position="88"/>
    </location>
</feature>
<dbReference type="Gene3D" id="1.20.930.10">
    <property type="entry name" value="Conserved domain common to transcription factors TFIIS, elongin A, CRSP70"/>
    <property type="match status" value="1"/>
</dbReference>
<dbReference type="GO" id="GO:0003677">
    <property type="term" value="F:DNA binding"/>
    <property type="evidence" value="ECO:0007669"/>
    <property type="project" value="UniProtKB-KW"/>
</dbReference>
<feature type="domain" description="TFIIS central" evidence="11">
    <location>
        <begin position="185"/>
        <end position="308"/>
    </location>
</feature>
<dbReference type="SMART" id="SM00510">
    <property type="entry name" value="TFS2M"/>
    <property type="match status" value="1"/>
</dbReference>
<dbReference type="InterPro" id="IPR001222">
    <property type="entry name" value="Znf_TFIIS"/>
</dbReference>
<dbReference type="CDD" id="cd00183">
    <property type="entry name" value="TFIIS_I"/>
    <property type="match status" value="1"/>
</dbReference>
<evidence type="ECO:0000256" key="6">
    <source>
        <dbReference type="PROSITE-ProRule" id="PRU00472"/>
    </source>
</evidence>
<dbReference type="GO" id="GO:0006368">
    <property type="term" value="P:transcription elongation by RNA polymerase II"/>
    <property type="evidence" value="ECO:0007669"/>
    <property type="project" value="InterPro"/>
</dbReference>
<evidence type="ECO:0000256" key="3">
    <source>
        <dbReference type="ARBA" id="ARBA00022771"/>
    </source>
</evidence>
<dbReference type="Gene3D" id="2.20.25.10">
    <property type="match status" value="1"/>
</dbReference>
<evidence type="ECO:0000313" key="13">
    <source>
        <dbReference type="Proteomes" id="UP000541444"/>
    </source>
</evidence>
<dbReference type="PROSITE" id="PS51321">
    <property type="entry name" value="TFIIS_CENTRAL"/>
    <property type="match status" value="1"/>
</dbReference>
<keyword evidence="13" id="KW-1185">Reference proteome</keyword>
<dbReference type="FunFam" id="2.20.25.10:FF:000001">
    <property type="entry name" value="Probable Transcription elongation factor S-II"/>
    <property type="match status" value="1"/>
</dbReference>
<comment type="caution">
    <text evidence="12">The sequence shown here is derived from an EMBL/GenBank/DDBJ whole genome shotgun (WGS) entry which is preliminary data.</text>
</comment>
<comment type="function">
    <text evidence="8">Necessary for efficient RNA polymerase II transcription elongation past template-encoded arresting sites.</text>
</comment>
<dbReference type="SMART" id="SM00440">
    <property type="entry name" value="ZnF_C2C2"/>
    <property type="match status" value="1"/>
</dbReference>
<evidence type="ECO:0000256" key="4">
    <source>
        <dbReference type="ARBA" id="ARBA00022833"/>
    </source>
</evidence>
<gene>
    <name evidence="12" type="ORF">GIB67_042988</name>
</gene>
<dbReference type="SUPFAM" id="SSF47676">
    <property type="entry name" value="Conserved domain common to transcription factors TFIIS, elongin A, CRSP70"/>
    <property type="match status" value="1"/>
</dbReference>
<dbReference type="Pfam" id="PF08711">
    <property type="entry name" value="Med26"/>
    <property type="match status" value="1"/>
</dbReference>
<evidence type="ECO:0000259" key="9">
    <source>
        <dbReference type="PROSITE" id="PS51133"/>
    </source>
</evidence>
<dbReference type="SUPFAM" id="SSF57783">
    <property type="entry name" value="Zinc beta-ribbon"/>
    <property type="match status" value="1"/>
</dbReference>
<dbReference type="PROSITE" id="PS00466">
    <property type="entry name" value="ZF_TFIIS_1"/>
    <property type="match status" value="1"/>
</dbReference>
<dbReference type="CDD" id="cd13749">
    <property type="entry name" value="Zn-ribbon_TFIIS"/>
    <property type="match status" value="1"/>
</dbReference>
<dbReference type="Proteomes" id="UP000541444">
    <property type="component" value="Unassembled WGS sequence"/>
</dbReference>
<keyword evidence="8" id="KW-0804">Transcription</keyword>
<dbReference type="Gene3D" id="1.10.472.30">
    <property type="entry name" value="Transcription elongation factor S-II, central domain"/>
    <property type="match status" value="1"/>
</dbReference>
<dbReference type="Pfam" id="PF01096">
    <property type="entry name" value="Zn_ribbon_TFIIS"/>
    <property type="match status" value="1"/>
</dbReference>
<proteinExistence type="inferred from homology"/>
<comment type="subcellular location">
    <subcellularLocation>
        <location evidence="1 7 8">Nucleus</location>
    </subcellularLocation>
</comment>
<dbReference type="OrthoDB" id="44867at2759"/>
<keyword evidence="8" id="KW-0238">DNA-binding</keyword>
<keyword evidence="3 6" id="KW-0863">Zinc-finger</keyword>
<dbReference type="GO" id="GO:0008270">
    <property type="term" value="F:zinc ion binding"/>
    <property type="evidence" value="ECO:0007669"/>
    <property type="project" value="UniProtKB-UniRule"/>
</dbReference>
<keyword evidence="2 8" id="KW-0479">Metal-binding</keyword>
<dbReference type="EMBL" id="JACGCM010000593">
    <property type="protein sequence ID" value="KAF6170298.1"/>
    <property type="molecule type" value="Genomic_DNA"/>
</dbReference>
<organism evidence="12 13">
    <name type="scientific">Kingdonia uniflora</name>
    <dbReference type="NCBI Taxonomy" id="39325"/>
    <lineage>
        <taxon>Eukaryota</taxon>
        <taxon>Viridiplantae</taxon>
        <taxon>Streptophyta</taxon>
        <taxon>Embryophyta</taxon>
        <taxon>Tracheophyta</taxon>
        <taxon>Spermatophyta</taxon>
        <taxon>Magnoliopsida</taxon>
        <taxon>Ranunculales</taxon>
        <taxon>Circaeasteraceae</taxon>
        <taxon>Kingdonia</taxon>
    </lineage>
</organism>
<dbReference type="Pfam" id="PF07500">
    <property type="entry name" value="TFIIS_M"/>
    <property type="match status" value="1"/>
</dbReference>
<protein>
    <recommendedName>
        <fullName evidence="8">Transcription elongation factor</fullName>
    </recommendedName>
</protein>
<feature type="domain" description="TFIIS-type" evidence="9">
    <location>
        <begin position="311"/>
        <end position="351"/>
    </location>
</feature>
<dbReference type="InterPro" id="IPR036575">
    <property type="entry name" value="TFIIS_cen_dom_sf"/>
</dbReference>
<dbReference type="GO" id="GO:0005634">
    <property type="term" value="C:nucleus"/>
    <property type="evidence" value="ECO:0007669"/>
    <property type="project" value="UniProtKB-SubCell"/>
</dbReference>
<dbReference type="PIRSF" id="PIRSF006704">
    <property type="entry name" value="TF_IIS"/>
    <property type="match status" value="1"/>
</dbReference>
<evidence type="ECO:0000259" key="10">
    <source>
        <dbReference type="PROSITE" id="PS51319"/>
    </source>
</evidence>
<dbReference type="PROSITE" id="PS51133">
    <property type="entry name" value="ZF_TFIIS_2"/>
    <property type="match status" value="1"/>
</dbReference>
<dbReference type="PANTHER" id="PTHR11477">
    <property type="entry name" value="TRANSCRIPTION FACTOR S-II ZINC FINGER DOMAIN-CONTAINING PROTEIN"/>
    <property type="match status" value="1"/>
</dbReference>
<comment type="similarity">
    <text evidence="8">Belongs to the TFS-II family.</text>
</comment>
<dbReference type="NCBIfam" id="TIGR01385">
    <property type="entry name" value="TFSII"/>
    <property type="match status" value="1"/>
</dbReference>
<evidence type="ECO:0000256" key="5">
    <source>
        <dbReference type="ARBA" id="ARBA00023242"/>
    </source>
</evidence>